<sequence>MTAVPGDPAGCSQLGAELRTLAARLQDREPTLPDGRERHLVRVLALRLDRAGEACQRFAQDLAAAQQELRRLALDVEAAGLVLDGLAVAEPWGVASAETAQRRRASLPVLQRRSERLGSSAARARGALRRSLDEATAALRAAGAASGPAARRHDQ</sequence>
<keyword evidence="1" id="KW-0175">Coiled coil</keyword>
<dbReference type="RefSeq" id="WP_141848929.1">
    <property type="nucleotide sequence ID" value="NZ_BAAAPR010000009.1"/>
</dbReference>
<proteinExistence type="predicted"/>
<evidence type="ECO:0000256" key="1">
    <source>
        <dbReference type="SAM" id="Coils"/>
    </source>
</evidence>
<organism evidence="2 3">
    <name type="scientific">Lapillicoccus jejuensis</name>
    <dbReference type="NCBI Taxonomy" id="402171"/>
    <lineage>
        <taxon>Bacteria</taxon>
        <taxon>Bacillati</taxon>
        <taxon>Actinomycetota</taxon>
        <taxon>Actinomycetes</taxon>
        <taxon>Micrococcales</taxon>
        <taxon>Intrasporangiaceae</taxon>
        <taxon>Lapillicoccus</taxon>
    </lineage>
</organism>
<comment type="caution">
    <text evidence="2">The sequence shown here is derived from an EMBL/GenBank/DDBJ whole genome shotgun (WGS) entry which is preliminary data.</text>
</comment>
<feature type="coiled-coil region" evidence="1">
    <location>
        <begin position="48"/>
        <end position="75"/>
    </location>
</feature>
<dbReference type="EMBL" id="VFMN01000001">
    <property type="protein sequence ID" value="TQJ09584.1"/>
    <property type="molecule type" value="Genomic_DNA"/>
</dbReference>
<evidence type="ECO:0000313" key="2">
    <source>
        <dbReference type="EMBL" id="TQJ09584.1"/>
    </source>
</evidence>
<protein>
    <submittedName>
        <fullName evidence="2">Uncharacterized protein</fullName>
    </submittedName>
</protein>
<evidence type="ECO:0000313" key="3">
    <source>
        <dbReference type="Proteomes" id="UP000317893"/>
    </source>
</evidence>
<dbReference type="Proteomes" id="UP000317893">
    <property type="component" value="Unassembled WGS sequence"/>
</dbReference>
<name>A0A542E2W7_9MICO</name>
<reference evidence="2 3" key="1">
    <citation type="submission" date="2019-06" db="EMBL/GenBank/DDBJ databases">
        <title>Sequencing the genomes of 1000 actinobacteria strains.</title>
        <authorList>
            <person name="Klenk H.-P."/>
        </authorList>
    </citation>
    <scope>NUCLEOTIDE SEQUENCE [LARGE SCALE GENOMIC DNA]</scope>
    <source>
        <strain evidence="2 3">DSM 18607</strain>
    </source>
</reference>
<keyword evidence="3" id="KW-1185">Reference proteome</keyword>
<accession>A0A542E2W7</accession>
<dbReference type="AlphaFoldDB" id="A0A542E2W7"/>
<gene>
    <name evidence="2" type="ORF">FB458_2696</name>
</gene>